<evidence type="ECO:0000313" key="3">
    <source>
        <dbReference type="Proteomes" id="UP000235145"/>
    </source>
</evidence>
<sequence length="107" mass="12028">MMADLVHGLTNLLPSLATMNTKELVANIIALVILVITLVVNICIQIYIGILDYYEEDNLIIYGSVTYLNDSAYIFCVVLLLMLLIIYVCHKFDGIELLVSSLHRQIP</sequence>
<feature type="transmembrane region" description="Helical" evidence="1">
    <location>
        <begin position="24"/>
        <end position="51"/>
    </location>
</feature>
<dbReference type="Proteomes" id="UP000235145">
    <property type="component" value="Unassembled WGS sequence"/>
</dbReference>
<keyword evidence="1" id="KW-1133">Transmembrane helix</keyword>
<name>A0A9R1VAY7_LACSA</name>
<proteinExistence type="predicted"/>
<comment type="caution">
    <text evidence="2">The sequence shown here is derived from an EMBL/GenBank/DDBJ whole genome shotgun (WGS) entry which is preliminary data.</text>
</comment>
<evidence type="ECO:0000256" key="1">
    <source>
        <dbReference type="SAM" id="Phobius"/>
    </source>
</evidence>
<dbReference type="EMBL" id="NBSK02000006">
    <property type="protein sequence ID" value="KAJ0201588.1"/>
    <property type="molecule type" value="Genomic_DNA"/>
</dbReference>
<gene>
    <name evidence="2" type="ORF">LSAT_V11C600314290</name>
</gene>
<dbReference type="PANTHER" id="PTHR35307:SF6">
    <property type="entry name" value="TRANSMEMBRANE PROTEIN"/>
    <property type="match status" value="1"/>
</dbReference>
<feature type="transmembrane region" description="Helical" evidence="1">
    <location>
        <begin position="71"/>
        <end position="89"/>
    </location>
</feature>
<evidence type="ECO:0000313" key="2">
    <source>
        <dbReference type="EMBL" id="KAJ0201588.1"/>
    </source>
</evidence>
<reference evidence="2 3" key="1">
    <citation type="journal article" date="2017" name="Nat. Commun.">
        <title>Genome assembly with in vitro proximity ligation data and whole-genome triplication in lettuce.</title>
        <authorList>
            <person name="Reyes-Chin-Wo S."/>
            <person name="Wang Z."/>
            <person name="Yang X."/>
            <person name="Kozik A."/>
            <person name="Arikit S."/>
            <person name="Song C."/>
            <person name="Xia L."/>
            <person name="Froenicke L."/>
            <person name="Lavelle D.O."/>
            <person name="Truco M.J."/>
            <person name="Xia R."/>
            <person name="Zhu S."/>
            <person name="Xu C."/>
            <person name="Xu H."/>
            <person name="Xu X."/>
            <person name="Cox K."/>
            <person name="Korf I."/>
            <person name="Meyers B.C."/>
            <person name="Michelmore R.W."/>
        </authorList>
    </citation>
    <scope>NUCLEOTIDE SEQUENCE [LARGE SCALE GENOMIC DNA]</scope>
    <source>
        <strain evidence="3">cv. Salinas</strain>
        <tissue evidence="2">Seedlings</tissue>
    </source>
</reference>
<keyword evidence="1" id="KW-0812">Transmembrane</keyword>
<organism evidence="2 3">
    <name type="scientific">Lactuca sativa</name>
    <name type="common">Garden lettuce</name>
    <dbReference type="NCBI Taxonomy" id="4236"/>
    <lineage>
        <taxon>Eukaryota</taxon>
        <taxon>Viridiplantae</taxon>
        <taxon>Streptophyta</taxon>
        <taxon>Embryophyta</taxon>
        <taxon>Tracheophyta</taxon>
        <taxon>Spermatophyta</taxon>
        <taxon>Magnoliopsida</taxon>
        <taxon>eudicotyledons</taxon>
        <taxon>Gunneridae</taxon>
        <taxon>Pentapetalae</taxon>
        <taxon>asterids</taxon>
        <taxon>campanulids</taxon>
        <taxon>Asterales</taxon>
        <taxon>Asteraceae</taxon>
        <taxon>Cichorioideae</taxon>
        <taxon>Cichorieae</taxon>
        <taxon>Lactucinae</taxon>
        <taxon>Lactuca</taxon>
    </lineage>
</organism>
<accession>A0A9R1VAY7</accession>
<protein>
    <submittedName>
        <fullName evidence="2">Uncharacterized protein</fullName>
    </submittedName>
</protein>
<dbReference type="AlphaFoldDB" id="A0A9R1VAY7"/>
<dbReference type="PANTHER" id="PTHR35307">
    <property type="entry name" value="PROTEIN, PUTATIVE-RELATED"/>
    <property type="match status" value="1"/>
</dbReference>
<keyword evidence="3" id="KW-1185">Reference proteome</keyword>
<keyword evidence="1" id="KW-0472">Membrane</keyword>